<accession>A0A814BM14</accession>
<keyword evidence="3" id="KW-1185">Reference proteome</keyword>
<proteinExistence type="predicted"/>
<reference evidence="2" key="1">
    <citation type="submission" date="2021-02" db="EMBL/GenBank/DDBJ databases">
        <authorList>
            <person name="Nowell W R."/>
        </authorList>
    </citation>
    <scope>NUCLEOTIDE SEQUENCE</scope>
    <source>
        <strain evidence="2">Ploen Becks lab</strain>
    </source>
</reference>
<evidence type="ECO:0000313" key="2">
    <source>
        <dbReference type="EMBL" id="CAF0930432.1"/>
    </source>
</evidence>
<sequence length="185" mass="21179">MNFKLFILFFVINKAFCESETKSEDDLKSEAENGKQLVLNALNVLLNGEPEEHSYKDIFLDTSKGLLSQTSGGNDLVTIDDMIRIFIQSLIILSTSRRPDLIPQDFHVRNEYNGAFINELNTILDKLKEKGTDKVNLKDLRLLIKTVQSDGFWASISQLKKEVDREIELEAQRDDSKKNAQKQEL</sequence>
<dbReference type="AlphaFoldDB" id="A0A814BM14"/>
<organism evidence="2 3">
    <name type="scientific">Brachionus calyciflorus</name>
    <dbReference type="NCBI Taxonomy" id="104777"/>
    <lineage>
        <taxon>Eukaryota</taxon>
        <taxon>Metazoa</taxon>
        <taxon>Spiralia</taxon>
        <taxon>Gnathifera</taxon>
        <taxon>Rotifera</taxon>
        <taxon>Eurotatoria</taxon>
        <taxon>Monogononta</taxon>
        <taxon>Pseudotrocha</taxon>
        <taxon>Ploima</taxon>
        <taxon>Brachionidae</taxon>
        <taxon>Brachionus</taxon>
    </lineage>
</organism>
<keyword evidence="1" id="KW-0732">Signal</keyword>
<comment type="caution">
    <text evidence="2">The sequence shown here is derived from an EMBL/GenBank/DDBJ whole genome shotgun (WGS) entry which is preliminary data.</text>
</comment>
<evidence type="ECO:0000256" key="1">
    <source>
        <dbReference type="SAM" id="SignalP"/>
    </source>
</evidence>
<evidence type="ECO:0000313" key="3">
    <source>
        <dbReference type="Proteomes" id="UP000663879"/>
    </source>
</evidence>
<dbReference type="OrthoDB" id="10033545at2759"/>
<name>A0A814BM14_9BILA</name>
<feature type="signal peptide" evidence="1">
    <location>
        <begin position="1"/>
        <end position="17"/>
    </location>
</feature>
<protein>
    <submittedName>
        <fullName evidence="2">Uncharacterized protein</fullName>
    </submittedName>
</protein>
<gene>
    <name evidence="2" type="ORF">OXX778_LOCUS12875</name>
</gene>
<feature type="chain" id="PRO_5032869589" evidence="1">
    <location>
        <begin position="18"/>
        <end position="185"/>
    </location>
</feature>
<dbReference type="Proteomes" id="UP000663879">
    <property type="component" value="Unassembled WGS sequence"/>
</dbReference>
<dbReference type="EMBL" id="CAJNOC010002395">
    <property type="protein sequence ID" value="CAF0930432.1"/>
    <property type="molecule type" value="Genomic_DNA"/>
</dbReference>